<gene>
    <name evidence="2" type="ORF">J2S11_001034</name>
</gene>
<dbReference type="SUPFAM" id="SSF51261">
    <property type="entry name" value="Duplicated hybrid motif"/>
    <property type="match status" value="1"/>
</dbReference>
<keyword evidence="3" id="KW-1185">Reference proteome</keyword>
<dbReference type="Pfam" id="PF01551">
    <property type="entry name" value="Peptidase_M23"/>
    <property type="match status" value="1"/>
</dbReference>
<dbReference type="Pfam" id="PF01476">
    <property type="entry name" value="LysM"/>
    <property type="match status" value="2"/>
</dbReference>
<comment type="caution">
    <text evidence="2">The sequence shown here is derived from an EMBL/GenBank/DDBJ whole genome shotgun (WGS) entry which is preliminary data.</text>
</comment>
<accession>A0ABT9VVZ4</accession>
<dbReference type="RefSeq" id="WP_307391784.1">
    <property type="nucleotide sequence ID" value="NZ_BAAADK010000010.1"/>
</dbReference>
<dbReference type="PROSITE" id="PS51782">
    <property type="entry name" value="LYSM"/>
    <property type="match status" value="2"/>
</dbReference>
<dbReference type="InterPro" id="IPR016047">
    <property type="entry name" value="M23ase_b-sheet_dom"/>
</dbReference>
<evidence type="ECO:0000313" key="3">
    <source>
        <dbReference type="Proteomes" id="UP001235840"/>
    </source>
</evidence>
<dbReference type="CDD" id="cd12797">
    <property type="entry name" value="M23_peptidase"/>
    <property type="match status" value="1"/>
</dbReference>
<proteinExistence type="predicted"/>
<dbReference type="GO" id="GO:0016787">
    <property type="term" value="F:hydrolase activity"/>
    <property type="evidence" value="ECO:0007669"/>
    <property type="project" value="UniProtKB-KW"/>
</dbReference>
<dbReference type="PANTHER" id="PTHR21666">
    <property type="entry name" value="PEPTIDASE-RELATED"/>
    <property type="match status" value="1"/>
</dbReference>
<dbReference type="Gene3D" id="2.70.70.10">
    <property type="entry name" value="Glucose Permease (Domain IIA)"/>
    <property type="match status" value="1"/>
</dbReference>
<dbReference type="Gene3D" id="3.10.350.10">
    <property type="entry name" value="LysM domain"/>
    <property type="match status" value="2"/>
</dbReference>
<evidence type="ECO:0000259" key="1">
    <source>
        <dbReference type="PROSITE" id="PS51782"/>
    </source>
</evidence>
<feature type="domain" description="LysM" evidence="1">
    <location>
        <begin position="123"/>
        <end position="169"/>
    </location>
</feature>
<dbReference type="InterPro" id="IPR018392">
    <property type="entry name" value="LysM"/>
</dbReference>
<dbReference type="PANTHER" id="PTHR21666:SF270">
    <property type="entry name" value="MUREIN HYDROLASE ACTIVATOR ENVC"/>
    <property type="match status" value="1"/>
</dbReference>
<dbReference type="CDD" id="cd00118">
    <property type="entry name" value="LysM"/>
    <property type="match status" value="2"/>
</dbReference>
<evidence type="ECO:0000313" key="2">
    <source>
        <dbReference type="EMBL" id="MDQ0165134.1"/>
    </source>
</evidence>
<dbReference type="SMART" id="SM00257">
    <property type="entry name" value="LysM"/>
    <property type="match status" value="2"/>
</dbReference>
<keyword evidence="2" id="KW-0378">Hydrolase</keyword>
<dbReference type="Proteomes" id="UP001235840">
    <property type="component" value="Unassembled WGS sequence"/>
</dbReference>
<name>A0ABT9VVZ4_9BACI</name>
<feature type="domain" description="LysM" evidence="1">
    <location>
        <begin position="74"/>
        <end position="118"/>
    </location>
</feature>
<protein>
    <submittedName>
        <fullName evidence="2">Murein DD-endopeptidase MepM/ murein hydrolase activator NlpD</fullName>
    </submittedName>
</protein>
<dbReference type="EMBL" id="JAUSTY010000003">
    <property type="protein sequence ID" value="MDQ0165134.1"/>
    <property type="molecule type" value="Genomic_DNA"/>
</dbReference>
<organism evidence="2 3">
    <name type="scientific">Caldalkalibacillus horti</name>
    <dbReference type="NCBI Taxonomy" id="77523"/>
    <lineage>
        <taxon>Bacteria</taxon>
        <taxon>Bacillati</taxon>
        <taxon>Bacillota</taxon>
        <taxon>Bacilli</taxon>
        <taxon>Bacillales</taxon>
        <taxon>Bacillaceae</taxon>
        <taxon>Caldalkalibacillus</taxon>
    </lineage>
</organism>
<reference evidence="2 3" key="1">
    <citation type="submission" date="2023-07" db="EMBL/GenBank/DDBJ databases">
        <title>Genomic Encyclopedia of Type Strains, Phase IV (KMG-IV): sequencing the most valuable type-strain genomes for metagenomic binning, comparative biology and taxonomic classification.</title>
        <authorList>
            <person name="Goeker M."/>
        </authorList>
    </citation>
    <scope>NUCLEOTIDE SEQUENCE [LARGE SCALE GENOMIC DNA]</scope>
    <source>
        <strain evidence="2 3">DSM 12751</strain>
    </source>
</reference>
<dbReference type="InterPro" id="IPR036779">
    <property type="entry name" value="LysM_dom_sf"/>
</dbReference>
<sequence length="331" mass="36641">MGKAKRLITSALVISGATALSPMDVGATELEPNLFDEDLQAMIEQEMLEKALRSYTNPLHRIEAEMNQDHDQETTYIVQEGDTLSEIAQKFGVEIKEIVHQNEIQNVNRIAVNQELKIRVVQKNYVIKFGDNAQQIADEHGITVEELVSTNGTLKYTSAQLYPGTEIQVPTPTPDFPEEQLEDNQPEKANTILLASRSDVSASTQTISGFQWPVTGTVTSRFGMRWGRQHNGIDIANSLKKEAVIAAAKAGVVKEAGFHSGGYGNLVILDHGQGVETYYAHMSKISVKANQEIKQGEQIGYMGQTGRTTGYHLHFEIRINDKPVNPSSYLE</sequence>
<dbReference type="InterPro" id="IPR050570">
    <property type="entry name" value="Cell_wall_metabolism_enzyme"/>
</dbReference>
<dbReference type="InterPro" id="IPR011055">
    <property type="entry name" value="Dup_hybrid_motif"/>
</dbReference>